<dbReference type="Pfam" id="PF14542">
    <property type="entry name" value="Acetyltransf_CG"/>
    <property type="match status" value="1"/>
</dbReference>
<dbReference type="PANTHER" id="PTHR31435">
    <property type="entry name" value="PROTEIN NATD1"/>
    <property type="match status" value="1"/>
</dbReference>
<organism evidence="2 3">
    <name type="scientific">Xanthocytophaga agilis</name>
    <dbReference type="NCBI Taxonomy" id="3048010"/>
    <lineage>
        <taxon>Bacteria</taxon>
        <taxon>Pseudomonadati</taxon>
        <taxon>Bacteroidota</taxon>
        <taxon>Cytophagia</taxon>
        <taxon>Cytophagales</taxon>
        <taxon>Rhodocytophagaceae</taxon>
        <taxon>Xanthocytophaga</taxon>
    </lineage>
</organism>
<feature type="domain" description="N-acetyltransferase" evidence="1">
    <location>
        <begin position="6"/>
        <end position="91"/>
    </location>
</feature>
<dbReference type="PANTHER" id="PTHR31435:SF10">
    <property type="entry name" value="BSR4717 PROTEIN"/>
    <property type="match status" value="1"/>
</dbReference>
<sequence length="95" mass="10791">MNENISQNTTENRFELAMEGKTAIVEYALSGDIITFLHTEVPPQLEGRGIGSTLAKYVLEYAKANHLKVSLQCPFIRSYIDRHPEYTSLLLHQPQ</sequence>
<dbReference type="InterPro" id="IPR031165">
    <property type="entry name" value="GNAT_YJDJ"/>
</dbReference>
<dbReference type="InterPro" id="IPR045057">
    <property type="entry name" value="Gcn5-rel_NAT"/>
</dbReference>
<proteinExistence type="predicted"/>
<dbReference type="EMBL" id="JASJOU010000009">
    <property type="protein sequence ID" value="MDJ1503845.1"/>
    <property type="molecule type" value="Genomic_DNA"/>
</dbReference>
<keyword evidence="2" id="KW-0012">Acyltransferase</keyword>
<dbReference type="EC" id="2.3.1.-" evidence="2"/>
<dbReference type="Gene3D" id="3.40.630.30">
    <property type="match status" value="1"/>
</dbReference>
<dbReference type="Proteomes" id="UP001232063">
    <property type="component" value="Unassembled WGS sequence"/>
</dbReference>
<dbReference type="PROSITE" id="PS51729">
    <property type="entry name" value="GNAT_YJDJ"/>
    <property type="match status" value="1"/>
</dbReference>
<evidence type="ECO:0000313" key="2">
    <source>
        <dbReference type="EMBL" id="MDJ1503845.1"/>
    </source>
</evidence>
<dbReference type="RefSeq" id="WP_314514505.1">
    <property type="nucleotide sequence ID" value="NZ_JASJOU010000009.1"/>
</dbReference>
<name>A0AAE3R998_9BACT</name>
<dbReference type="InterPro" id="IPR016181">
    <property type="entry name" value="Acyl_CoA_acyltransferase"/>
</dbReference>
<dbReference type="SUPFAM" id="SSF55729">
    <property type="entry name" value="Acyl-CoA N-acyltransferases (Nat)"/>
    <property type="match status" value="1"/>
</dbReference>
<evidence type="ECO:0000313" key="3">
    <source>
        <dbReference type="Proteomes" id="UP001232063"/>
    </source>
</evidence>
<dbReference type="AlphaFoldDB" id="A0AAE3R998"/>
<keyword evidence="3" id="KW-1185">Reference proteome</keyword>
<gene>
    <name evidence="2" type="ORF">QNI22_24495</name>
</gene>
<accession>A0AAE3R998</accession>
<reference evidence="2" key="1">
    <citation type="submission" date="2023-05" db="EMBL/GenBank/DDBJ databases">
        <authorList>
            <person name="Zhang X."/>
        </authorList>
    </citation>
    <scope>NUCLEOTIDE SEQUENCE</scope>
    <source>
        <strain evidence="2">BD1B2-1</strain>
    </source>
</reference>
<comment type="caution">
    <text evidence="2">The sequence shown here is derived from an EMBL/GenBank/DDBJ whole genome shotgun (WGS) entry which is preliminary data.</text>
</comment>
<evidence type="ECO:0000259" key="1">
    <source>
        <dbReference type="PROSITE" id="PS51729"/>
    </source>
</evidence>
<protein>
    <submittedName>
        <fullName evidence="2">GNAT family N-acetyltransferase</fullName>
        <ecNumber evidence="2">2.3.1.-</ecNumber>
    </submittedName>
</protein>
<dbReference type="GO" id="GO:0016746">
    <property type="term" value="F:acyltransferase activity"/>
    <property type="evidence" value="ECO:0007669"/>
    <property type="project" value="UniProtKB-KW"/>
</dbReference>
<keyword evidence="2" id="KW-0808">Transferase</keyword>